<dbReference type="EMBL" id="NDWU01000003">
    <property type="protein sequence ID" value="PUA34147.1"/>
    <property type="molecule type" value="Genomic_DNA"/>
</dbReference>
<evidence type="ECO:0000313" key="3">
    <source>
        <dbReference type="Proteomes" id="UP000244066"/>
    </source>
</evidence>
<dbReference type="AlphaFoldDB" id="A0A2R7Y9S2"/>
<evidence type="ECO:0000313" key="2">
    <source>
        <dbReference type="EMBL" id="PUA34147.1"/>
    </source>
</evidence>
<organism evidence="2 3">
    <name type="scientific">Candidatus Terraquivivens tikiterensis</name>
    <dbReference type="NCBI Taxonomy" id="1980982"/>
    <lineage>
        <taxon>Archaea</taxon>
        <taxon>Nitrososphaerota</taxon>
        <taxon>Candidatus Wolframiiraptoraceae</taxon>
        <taxon>Candidatus Terraquivivens</taxon>
    </lineage>
</organism>
<gene>
    <name evidence="2" type="ORF">B9J98_01855</name>
</gene>
<dbReference type="Proteomes" id="UP000244066">
    <property type="component" value="Unassembled WGS sequence"/>
</dbReference>
<protein>
    <submittedName>
        <fullName evidence="2">Uncharacterized protein</fullName>
    </submittedName>
</protein>
<evidence type="ECO:0000256" key="1">
    <source>
        <dbReference type="SAM" id="Coils"/>
    </source>
</evidence>
<proteinExistence type="predicted"/>
<feature type="coiled-coil region" evidence="1">
    <location>
        <begin position="89"/>
        <end position="127"/>
    </location>
</feature>
<comment type="caution">
    <text evidence="2">The sequence shown here is derived from an EMBL/GenBank/DDBJ whole genome shotgun (WGS) entry which is preliminary data.</text>
</comment>
<name>A0A2R7Y9S2_9ARCH</name>
<keyword evidence="1" id="KW-0175">Coiled coil</keyword>
<sequence>MSIERVACPHCGKLTIKGRFCMYCGKELEPASEPQAAAQVPSVEAPKPEEMAEERKLVEQLANLHKWKFKLIDVFLEGGTDVDVFEEIYREYHERTKTLESKLQEEKAKIEERIGELTTKLNQLKVRHEVGEIPDRQYIMSKLEIDKELSKLRPKLGLLQNPYDVRLADLPAFEESVRARIERIKSSGKSLKMSDELIEFVLKDLSGVLEDLNVLMEQHRKIKHELNKLELRYKIGELKEDEYLAQKQRLEKQLEMQF</sequence>
<reference evidence="2 3" key="1">
    <citation type="submission" date="2017-04" db="EMBL/GenBank/DDBJ databases">
        <title>Draft Aigarchaeota genome from a New Zealand hot spring.</title>
        <authorList>
            <person name="Reysenbach A.-L."/>
            <person name="Donaho J.A."/>
            <person name="Gerhart J."/>
            <person name="Kelley J.F."/>
            <person name="Kouba K."/>
            <person name="Podar M."/>
            <person name="Stott M."/>
        </authorList>
    </citation>
    <scope>NUCLEOTIDE SEQUENCE [LARGE SCALE GENOMIC DNA]</scope>
    <source>
        <strain evidence="2">NZ13_MG1</strain>
    </source>
</reference>
<accession>A0A2R7Y9S2</accession>